<keyword evidence="2" id="KW-0732">Signal</keyword>
<dbReference type="PANTHER" id="PTHR31378">
    <property type="entry name" value="EGF-LIKE DOMAIN-CONTAINING PROTEIN-RELATED-RELATED"/>
    <property type="match status" value="1"/>
</dbReference>
<keyword evidence="1" id="KW-0812">Transmembrane</keyword>
<evidence type="ECO:0008006" key="9">
    <source>
        <dbReference type="Google" id="ProtNLM"/>
    </source>
</evidence>
<feature type="domain" description="ComC supersandwich" evidence="3">
    <location>
        <begin position="1053"/>
        <end position="1258"/>
    </location>
</feature>
<feature type="chain" id="PRO_5007593841" description="EGF-like domain-containing protein" evidence="2">
    <location>
        <begin position="21"/>
        <end position="1330"/>
    </location>
</feature>
<sequence>MKYIYISFILLIILCTDIQCNTTLRSSQYETDLYGYGSSGCGEIQTLIVFQDPYEITDISGNFPTSIVTTVRVDLPNQFLSLSTNYPYGNSTLVLEVTNSHNQTSEITLPTPFRCHYLPHPLPYKLKSSFLFDPGYGRFMANLDWDLPYRIPKLTCSSNIGVAVTNNCEIGYSLTLPQINIIPDMLKMVLPNIEVLVSDGLNNFTSLVFDNPLPTQLQETPLVSSLISFPANNSKLSNGDEDYLYVMALAQFSQINSSFVSFISNVVASPETAKVVLGEPEAPLYQAFLSPYYPRHMLYANNKEAISLGTLNYSSNSGYVNYPSIIGSKSSVFETDMSIIILESNNINDIKYPVVVSFKSFNPQVPFPFGYKTNTNTTWSYKYNWILPPYTFSGYAYIQQQLRNWYMSAYTITGNGITDSQPPQVHSIEYIKLDNNNFIARLAITDDISGLDNVGFFNPLTSNYKAIEVLVDGDLNNGTYEILISTGYMFMENVILMFTDIAGNSGFVNNPIDFDLTPLPSPLSSNTSSFTMDDILDFYFERNRVDTSFKGVTNTLYIKVRNPDPQVLPVLVFDKGLLFIQHVDNPDIYTATYNNATGYFEIVFTLHQRVYESVFKYVVVFPPLYLEFNPLRAKFGEKAVVRLYANNADAFPPQINNLTAIPSTVADYASMSDKVIGWEMEIWDLPATFSSGYIEIASNYDGLTMSRNFTVDDRVDGDAVKGIYRLTVSVENSQRSQTFYIKTMKLIDTLGNTCVFPIGQLIDDVNCFWNLGSNRTQRSIEFISANQQSDSGIPELVDFQVEPIVNSFSNERQFVVSFSTQDSNSTYISDISPLHNPVVILQGYSSFITMNTNFINSSNGVYHYNATVELPYGSAYNGLLISIHGITDNYLNINSYTSMDLKALGFTYVIKQQPNVTANPIIENWSDINEKGGELRLFGKKFGTQIEKFQIFIKYTENGPFASVQPVIYSSSALTMNVNPSKSPISIYLNYNGQESNTVIIQPKLIPPVMPDCQLLFNGCSGNGYCSLTGCVCSGTWFGPNCSSTIISNNNITNDPTNPSFNLISALISIQSIKELNFKGEIQNQHDIKQWLLIKDVQSDRTRYTYTTILSDNVLATQVKTQVDLFSKDVDISFADNTYLMKPGTLKYTISLGPYQFQSQLNSLQVVMSIQLNEPDQNSCTQTQNNYGLVDGNQIEWLQLRINDTSLYGKFIQNSVVDYRLGTVNNYLLSNSSTNVTIGMNLPFYHVMAMLDPDFSVLLDTEPIQNGTIIGNDCEENQSSKGLSRNKIIIISTICSVVGAAIIISVIIYVIKLKKEILFQKLLKASSNTK</sequence>
<dbReference type="OrthoDB" id="21427at2759"/>
<reference evidence="7 8" key="1">
    <citation type="submission" date="2015-12" db="EMBL/GenBank/DDBJ databases">
        <title>Dictyostelia acquired genes for synthesis and detection of signals that induce cell-type specialization by lateral gene transfer from prokaryotes.</title>
        <authorList>
            <person name="Gloeckner G."/>
            <person name="Schaap P."/>
        </authorList>
    </citation>
    <scope>NUCLEOTIDE SEQUENCE [LARGE SCALE GENOMIC DNA]</scope>
    <source>
        <strain evidence="7 8">TK</strain>
    </source>
</reference>
<organism evidence="7 8">
    <name type="scientific">Tieghemostelium lacteum</name>
    <name type="common">Slime mold</name>
    <name type="synonym">Dictyostelium lacteum</name>
    <dbReference type="NCBI Taxonomy" id="361077"/>
    <lineage>
        <taxon>Eukaryota</taxon>
        <taxon>Amoebozoa</taxon>
        <taxon>Evosea</taxon>
        <taxon>Eumycetozoa</taxon>
        <taxon>Dictyostelia</taxon>
        <taxon>Dictyosteliales</taxon>
        <taxon>Raperosteliaceae</taxon>
        <taxon>Tieghemostelium</taxon>
    </lineage>
</organism>
<comment type="caution">
    <text evidence="7">The sequence shown here is derived from an EMBL/GenBank/DDBJ whole genome shotgun (WGS) entry which is preliminary data.</text>
</comment>
<dbReference type="EMBL" id="LODT01000001">
    <property type="protein sequence ID" value="KYR03125.1"/>
    <property type="molecule type" value="Genomic_DNA"/>
</dbReference>
<evidence type="ECO:0000313" key="7">
    <source>
        <dbReference type="EMBL" id="KYR03125.1"/>
    </source>
</evidence>
<dbReference type="InterPro" id="IPR055462">
    <property type="entry name" value="DUF7034"/>
</dbReference>
<dbReference type="InterPro" id="IPR054484">
    <property type="entry name" value="ComC_SSD"/>
</dbReference>
<protein>
    <recommendedName>
        <fullName evidence="9">EGF-like domain-containing protein</fullName>
    </recommendedName>
</protein>
<dbReference type="Pfam" id="PF23033">
    <property type="entry name" value="DUF7034"/>
    <property type="match status" value="1"/>
</dbReference>
<name>A0A152AAG4_TIELA</name>
<dbReference type="Pfam" id="PF23034">
    <property type="entry name" value="DUF7035"/>
    <property type="match status" value="1"/>
</dbReference>
<evidence type="ECO:0000259" key="3">
    <source>
        <dbReference type="Pfam" id="PF22933"/>
    </source>
</evidence>
<feature type="domain" description="DUF7743" evidence="6">
    <location>
        <begin position="417"/>
        <end position="521"/>
    </location>
</feature>
<dbReference type="Pfam" id="PF24893">
    <property type="entry name" value="DUF7743"/>
    <property type="match status" value="1"/>
</dbReference>
<accession>A0A152AAG4</accession>
<feature type="transmembrane region" description="Helical" evidence="1">
    <location>
        <begin position="1288"/>
        <end position="1311"/>
    </location>
</feature>
<evidence type="ECO:0000259" key="6">
    <source>
        <dbReference type="Pfam" id="PF24893"/>
    </source>
</evidence>
<feature type="domain" description="DUF7035" evidence="5">
    <location>
        <begin position="648"/>
        <end position="781"/>
    </location>
</feature>
<evidence type="ECO:0000259" key="5">
    <source>
        <dbReference type="Pfam" id="PF23034"/>
    </source>
</evidence>
<evidence type="ECO:0000256" key="1">
    <source>
        <dbReference type="SAM" id="Phobius"/>
    </source>
</evidence>
<keyword evidence="1" id="KW-0472">Membrane</keyword>
<evidence type="ECO:0000313" key="8">
    <source>
        <dbReference type="Proteomes" id="UP000076078"/>
    </source>
</evidence>
<evidence type="ECO:0000256" key="2">
    <source>
        <dbReference type="SAM" id="SignalP"/>
    </source>
</evidence>
<feature type="signal peptide" evidence="2">
    <location>
        <begin position="1"/>
        <end position="20"/>
    </location>
</feature>
<dbReference type="Proteomes" id="UP000076078">
    <property type="component" value="Unassembled WGS sequence"/>
</dbReference>
<dbReference type="OMA" id="INMAPRE"/>
<proteinExistence type="predicted"/>
<keyword evidence="1" id="KW-1133">Transmembrane helix</keyword>
<feature type="domain" description="DUF7034" evidence="4">
    <location>
        <begin position="794"/>
        <end position="914"/>
    </location>
</feature>
<evidence type="ECO:0000259" key="4">
    <source>
        <dbReference type="Pfam" id="PF23033"/>
    </source>
</evidence>
<dbReference type="InterPro" id="IPR055463">
    <property type="entry name" value="DUF7035"/>
</dbReference>
<gene>
    <name evidence="7" type="ORF">DLAC_00621</name>
</gene>
<dbReference type="PANTHER" id="PTHR31378:SF17">
    <property type="match status" value="1"/>
</dbReference>
<dbReference type="InParanoid" id="A0A152AAG4"/>
<dbReference type="Pfam" id="PF22933">
    <property type="entry name" value="ComC_SSD"/>
    <property type="match status" value="1"/>
</dbReference>
<dbReference type="InterPro" id="IPR056645">
    <property type="entry name" value="DUF7743"/>
</dbReference>
<keyword evidence="8" id="KW-1185">Reference proteome</keyword>